<keyword evidence="4" id="KW-1185">Reference proteome</keyword>
<dbReference type="SUPFAM" id="SSF53254">
    <property type="entry name" value="Phosphoglycerate mutase-like"/>
    <property type="match status" value="1"/>
</dbReference>
<dbReference type="Gene3D" id="3.40.50.1240">
    <property type="entry name" value="Phosphoglycerate mutase-like"/>
    <property type="match status" value="1"/>
</dbReference>
<feature type="binding site" evidence="2">
    <location>
        <position position="54"/>
    </location>
    <ligand>
        <name>substrate</name>
    </ligand>
</feature>
<proteinExistence type="predicted"/>
<dbReference type="CDD" id="cd07067">
    <property type="entry name" value="HP_PGM_like"/>
    <property type="match status" value="1"/>
</dbReference>
<dbReference type="GO" id="GO:0016791">
    <property type="term" value="F:phosphatase activity"/>
    <property type="evidence" value="ECO:0007669"/>
    <property type="project" value="TreeGrafter"/>
</dbReference>
<dbReference type="InterPro" id="IPR050275">
    <property type="entry name" value="PGM_Phosphatase"/>
</dbReference>
<evidence type="ECO:0000256" key="1">
    <source>
        <dbReference type="PIRSR" id="PIRSR613078-1"/>
    </source>
</evidence>
<comment type="caution">
    <text evidence="3">The sequence shown here is derived from an EMBL/GenBank/DDBJ whole genome shotgun (WGS) entry which is preliminary data.</text>
</comment>
<dbReference type="PANTHER" id="PTHR48100">
    <property type="entry name" value="BROAD-SPECIFICITY PHOSPHATASE YOR283W-RELATED"/>
    <property type="match status" value="1"/>
</dbReference>
<evidence type="ECO:0000256" key="2">
    <source>
        <dbReference type="PIRSR" id="PIRSR613078-2"/>
    </source>
</evidence>
<organism evidence="3 4">
    <name type="scientific">Vibrio albus</name>
    <dbReference type="NCBI Taxonomy" id="2200953"/>
    <lineage>
        <taxon>Bacteria</taxon>
        <taxon>Pseudomonadati</taxon>
        <taxon>Pseudomonadota</taxon>
        <taxon>Gammaproteobacteria</taxon>
        <taxon>Vibrionales</taxon>
        <taxon>Vibrionaceae</taxon>
        <taxon>Vibrio</taxon>
    </lineage>
</organism>
<evidence type="ECO:0000313" key="4">
    <source>
        <dbReference type="Proteomes" id="UP000245362"/>
    </source>
</evidence>
<dbReference type="Proteomes" id="UP000245362">
    <property type="component" value="Unassembled WGS sequence"/>
</dbReference>
<dbReference type="InterPro" id="IPR013078">
    <property type="entry name" value="His_Pase_superF_clade-1"/>
</dbReference>
<dbReference type="OrthoDB" id="9783269at2"/>
<gene>
    <name evidence="3" type="ORF">DI392_16425</name>
</gene>
<dbReference type="GO" id="GO:0005737">
    <property type="term" value="C:cytoplasm"/>
    <property type="evidence" value="ECO:0007669"/>
    <property type="project" value="TreeGrafter"/>
</dbReference>
<feature type="active site" description="Proton donor/acceptor" evidence="1">
    <location>
        <position position="79"/>
    </location>
</feature>
<reference evidence="3 4" key="1">
    <citation type="submission" date="2018-05" db="EMBL/GenBank/DDBJ databases">
        <title>Vibrio limimaris sp. nov., isolated from marine sediment.</title>
        <authorList>
            <person name="Li C.-M."/>
        </authorList>
    </citation>
    <scope>NUCLEOTIDE SEQUENCE [LARGE SCALE GENOMIC DNA]</scope>
    <source>
        <strain evidence="3 4">E4404</strain>
    </source>
</reference>
<dbReference type="EMBL" id="QFWT01000010">
    <property type="protein sequence ID" value="PWI32258.1"/>
    <property type="molecule type" value="Genomic_DNA"/>
</dbReference>
<dbReference type="AlphaFoldDB" id="A0A2U3B643"/>
<sequence length="206" mass="23295">MINLYLLRHGKTLGKPALNGHTDVGVKESVQKSIAQALLNNYDFQAVYTSPLIRCKRVAELLAEYNPSLDIRYDNRLREQSFGQLDGIPFDELNDEWATLEAFWSAPGETTLPEAEPLEEGYRRVIEAWEQLVEECQQDTVIIAHGGPIRYILAHVLGLDWKNPRWYTALAIGNQSISHIQINRYQGKPYFSVCSIATSLTDTSGN</sequence>
<protein>
    <submittedName>
        <fullName evidence="3">Alpha-ribazole phosphatase</fullName>
    </submittedName>
</protein>
<accession>A0A2U3B643</accession>
<dbReference type="RefSeq" id="WP_109320783.1">
    <property type="nucleotide sequence ID" value="NZ_QFWT01000010.1"/>
</dbReference>
<dbReference type="InterPro" id="IPR029033">
    <property type="entry name" value="His_PPase_superfam"/>
</dbReference>
<evidence type="ECO:0000313" key="3">
    <source>
        <dbReference type="EMBL" id="PWI32258.1"/>
    </source>
</evidence>
<feature type="active site" description="Tele-phosphohistidine intermediate" evidence="1">
    <location>
        <position position="9"/>
    </location>
</feature>
<dbReference type="PANTHER" id="PTHR48100:SF1">
    <property type="entry name" value="HISTIDINE PHOSPHATASE FAMILY PROTEIN-RELATED"/>
    <property type="match status" value="1"/>
</dbReference>
<name>A0A2U3B643_9VIBR</name>
<dbReference type="SMART" id="SM00855">
    <property type="entry name" value="PGAM"/>
    <property type="match status" value="1"/>
</dbReference>
<dbReference type="Pfam" id="PF00300">
    <property type="entry name" value="His_Phos_1"/>
    <property type="match status" value="1"/>
</dbReference>